<evidence type="ECO:0000256" key="4">
    <source>
        <dbReference type="ARBA" id="ARBA00038314"/>
    </source>
</evidence>
<dbReference type="AlphaFoldDB" id="A0AAD7TYW3"/>
<evidence type="ECO:0000313" key="5">
    <source>
        <dbReference type="EMBL" id="KAJ8488695.1"/>
    </source>
</evidence>
<proteinExistence type="inferred from homology"/>
<reference evidence="5" key="1">
    <citation type="submission" date="2022-11" db="EMBL/GenBank/DDBJ databases">
        <title>Genome Sequence of Cubamyces cubensis.</title>
        <authorList>
            <person name="Buettner E."/>
        </authorList>
    </citation>
    <scope>NUCLEOTIDE SEQUENCE</scope>
    <source>
        <strain evidence="5">MPL-01</strain>
    </source>
</reference>
<keyword evidence="6" id="KW-1185">Reference proteome</keyword>
<accession>A0AAD7TYW3</accession>
<dbReference type="Gene3D" id="3.40.50.150">
    <property type="entry name" value="Vaccinia Virus protein VP39"/>
    <property type="match status" value="2"/>
</dbReference>
<comment type="similarity">
    <text evidence="4">Belongs to the class I-like SAM-binding methyltransferase superfamily.</text>
</comment>
<dbReference type="EMBL" id="JAPEVG010000059">
    <property type="protein sequence ID" value="KAJ8488695.1"/>
    <property type="molecule type" value="Genomic_DNA"/>
</dbReference>
<dbReference type="InterPro" id="IPR029063">
    <property type="entry name" value="SAM-dependent_MTases_sf"/>
</dbReference>
<comment type="caution">
    <text evidence="5">The sequence shown here is derived from an EMBL/GenBank/DDBJ whole genome shotgun (WGS) entry which is preliminary data.</text>
</comment>
<dbReference type="GO" id="GO:0016740">
    <property type="term" value="F:transferase activity"/>
    <property type="evidence" value="ECO:0007669"/>
    <property type="project" value="UniProtKB-KW"/>
</dbReference>
<dbReference type="SUPFAM" id="SSF53335">
    <property type="entry name" value="S-adenosyl-L-methionine-dependent methyltransferases"/>
    <property type="match status" value="2"/>
</dbReference>
<keyword evidence="3" id="KW-0949">S-adenosyl-L-methionine</keyword>
<dbReference type="PANTHER" id="PTHR35897:SF1">
    <property type="entry name" value="METHYLTRANSFERASE AUSD"/>
    <property type="match status" value="1"/>
</dbReference>
<comment type="pathway">
    <text evidence="1">Secondary metabolite biosynthesis.</text>
</comment>
<sequence length="602" mass="67138">MTTNAYPTPESEGAVLAQSFPLDAQFYSLNGEELDFMKDQTGILDNEALKNHILRVQAKAYNIYPYPCIRRFGFIHFKLFRLPGYERLRSLGQQYANGILLDVGCCFGDDVRKAAADGFPAERIVASDLHAEYWELGHKLFRSTKERFPATFVRGNVFDPAHLEVLPPYDTSELELGPLPDLSTLSSLNPLRGYVIAIHASSFFHLFDEEKQERIARAFAGLLSPLPGSMILGTQGGVKDTYPTVETHGKKGGTFTMYCQTAESWTKMWERVFPKDAVRIEAKIDSQRVGLGERKYEFLQCQPDETASMSATKTPVPLDPSLYSIEGDALEFMKASTGIQDPEELKRHILAVQEEAYAVHLPIPVHPMKLGRLPAYKQLLALGKERKGAILLDIGCCVGNDIRKAVYDGYPVENIVASDLHPEYWDLGHKLFNTTPETFPVPFVPGDAFDPAHLAPVPPFYSPPDTPRPELKTLTSLNPLRGHVSVIHTSAFFHLFVEEQQFKLAQAVAGLLSPEPGSMILGLHVGLPEKGFRPGKRERAHGGGPMFCHSPESWKELWDGQVFKKGTVKVEAFIHEIERKDLANVPGAETTSHLLVWSVTRL</sequence>
<evidence type="ECO:0000256" key="1">
    <source>
        <dbReference type="ARBA" id="ARBA00005179"/>
    </source>
</evidence>
<dbReference type="InterPro" id="IPR051654">
    <property type="entry name" value="Meroterpenoid_MTases"/>
</dbReference>
<gene>
    <name evidence="5" type="ORF">ONZ51_g3379</name>
</gene>
<dbReference type="PANTHER" id="PTHR35897">
    <property type="entry name" value="METHYLTRANSFERASE AUSD"/>
    <property type="match status" value="1"/>
</dbReference>
<dbReference type="Proteomes" id="UP001215151">
    <property type="component" value="Unassembled WGS sequence"/>
</dbReference>
<organism evidence="5 6">
    <name type="scientific">Trametes cubensis</name>
    <dbReference type="NCBI Taxonomy" id="1111947"/>
    <lineage>
        <taxon>Eukaryota</taxon>
        <taxon>Fungi</taxon>
        <taxon>Dikarya</taxon>
        <taxon>Basidiomycota</taxon>
        <taxon>Agaricomycotina</taxon>
        <taxon>Agaricomycetes</taxon>
        <taxon>Polyporales</taxon>
        <taxon>Polyporaceae</taxon>
        <taxon>Trametes</taxon>
    </lineage>
</organism>
<name>A0AAD7TYW3_9APHY</name>
<protein>
    <recommendedName>
        <fullName evidence="7">Methyltransferase domain-containing protein</fullName>
    </recommendedName>
</protein>
<evidence type="ECO:0000256" key="2">
    <source>
        <dbReference type="ARBA" id="ARBA00022679"/>
    </source>
</evidence>
<keyword evidence="2" id="KW-0808">Transferase</keyword>
<evidence type="ECO:0008006" key="7">
    <source>
        <dbReference type="Google" id="ProtNLM"/>
    </source>
</evidence>
<evidence type="ECO:0000313" key="6">
    <source>
        <dbReference type="Proteomes" id="UP001215151"/>
    </source>
</evidence>
<evidence type="ECO:0000256" key="3">
    <source>
        <dbReference type="ARBA" id="ARBA00022691"/>
    </source>
</evidence>